<proteinExistence type="predicted"/>
<name>A0A1X6N5C3_9APHY</name>
<dbReference type="EMBL" id="KZ110594">
    <property type="protein sequence ID" value="OSX63811.1"/>
    <property type="molecule type" value="Genomic_DNA"/>
</dbReference>
<dbReference type="OrthoDB" id="10271397at2759"/>
<reference evidence="2 3" key="1">
    <citation type="submission" date="2017-04" db="EMBL/GenBank/DDBJ databases">
        <title>Genome Sequence of the Model Brown-Rot Fungus Postia placenta SB12.</title>
        <authorList>
            <consortium name="DOE Joint Genome Institute"/>
            <person name="Gaskell J."/>
            <person name="Kersten P."/>
            <person name="Larrondo L.F."/>
            <person name="Canessa P."/>
            <person name="Martinez D."/>
            <person name="Hibbett D."/>
            <person name="Schmoll M."/>
            <person name="Kubicek C.P."/>
            <person name="Martinez A.T."/>
            <person name="Yadav J."/>
            <person name="Master E."/>
            <person name="Magnuson J.K."/>
            <person name="James T."/>
            <person name="Yaver D."/>
            <person name="Berka R."/>
            <person name="Labutti K."/>
            <person name="Lipzen A."/>
            <person name="Aerts A."/>
            <person name="Barry K."/>
            <person name="Henrissat B."/>
            <person name="Blanchette R."/>
            <person name="Grigoriev I."/>
            <person name="Cullen D."/>
        </authorList>
    </citation>
    <scope>NUCLEOTIDE SEQUENCE [LARGE SCALE GENOMIC DNA]</scope>
    <source>
        <strain evidence="2 3">MAD-698-R-SB12</strain>
    </source>
</reference>
<accession>A0A1X6N5C3</accession>
<dbReference type="RefSeq" id="XP_024340605.1">
    <property type="nucleotide sequence ID" value="XM_024476850.1"/>
</dbReference>
<dbReference type="GeneID" id="36321801"/>
<evidence type="ECO:0000313" key="2">
    <source>
        <dbReference type="EMBL" id="OSX63811.1"/>
    </source>
</evidence>
<evidence type="ECO:0000256" key="1">
    <source>
        <dbReference type="SAM" id="MobiDB-lite"/>
    </source>
</evidence>
<organism evidence="2 3">
    <name type="scientific">Postia placenta MAD-698-R-SB12</name>
    <dbReference type="NCBI Taxonomy" id="670580"/>
    <lineage>
        <taxon>Eukaryota</taxon>
        <taxon>Fungi</taxon>
        <taxon>Dikarya</taxon>
        <taxon>Basidiomycota</taxon>
        <taxon>Agaricomycotina</taxon>
        <taxon>Agaricomycetes</taxon>
        <taxon>Polyporales</taxon>
        <taxon>Adustoporiaceae</taxon>
        <taxon>Rhodonia</taxon>
    </lineage>
</organism>
<keyword evidence="3" id="KW-1185">Reference proteome</keyword>
<protein>
    <submittedName>
        <fullName evidence="2">Uncharacterized protein</fullName>
    </submittedName>
</protein>
<dbReference type="Proteomes" id="UP000194127">
    <property type="component" value="Unassembled WGS sequence"/>
</dbReference>
<sequence>MRRSWSKRVSKYSVKDGKQRKLQAAMDADVARAHVEVEVDLVLNRGGDDGLQCAHGLGPVSVWRNRQYFEEQRARGLVHGQRGLARKGGVVCGVGSPWKRRSSHAMSIASARVAQSTARNADASTADERATMYGRNTGSLVAWRDARRSEIEGCVLRGGIAAGRPGDTARRPAKTAADSDARTAQSWARAVTIDGRAKRDTESVQQWEMCLGHASCPITHNRRTRRPISEGHKDKARENMSPWTVTVSSPHHRAETVCVE</sequence>
<feature type="region of interest" description="Disordered" evidence="1">
    <location>
        <begin position="162"/>
        <end position="182"/>
    </location>
</feature>
<dbReference type="AlphaFoldDB" id="A0A1X6N5C3"/>
<gene>
    <name evidence="2" type="ORF">POSPLADRAFT_1032356</name>
</gene>
<evidence type="ECO:0000313" key="3">
    <source>
        <dbReference type="Proteomes" id="UP000194127"/>
    </source>
</evidence>